<dbReference type="SUPFAM" id="SSF46955">
    <property type="entry name" value="Putative DNA-binding domain"/>
    <property type="match status" value="1"/>
</dbReference>
<dbReference type="Proteomes" id="UP000002432">
    <property type="component" value="Chromosome"/>
</dbReference>
<evidence type="ECO:0000313" key="3">
    <source>
        <dbReference type="EMBL" id="ABF39344.1"/>
    </source>
</evidence>
<gene>
    <name evidence="3" type="ordered locus">Acid345_0339</name>
</gene>
<dbReference type="EMBL" id="CP000360">
    <property type="protein sequence ID" value="ABF39344.1"/>
    <property type="molecule type" value="Genomic_DNA"/>
</dbReference>
<dbReference type="KEGG" id="aba:Acid345_0339"/>
<dbReference type="Gene3D" id="1.10.490.50">
    <property type="entry name" value="Antibiotic binding domain of TipA-like multidrug resistance regulators"/>
    <property type="match status" value="1"/>
</dbReference>
<protein>
    <submittedName>
        <fullName evidence="3">Transcriptional regulator, MerR family</fullName>
    </submittedName>
</protein>
<dbReference type="Pfam" id="PF13411">
    <property type="entry name" value="MerR_1"/>
    <property type="match status" value="1"/>
</dbReference>
<keyword evidence="4" id="KW-1185">Reference proteome</keyword>
<dbReference type="InterPro" id="IPR000551">
    <property type="entry name" value="MerR-type_HTH_dom"/>
</dbReference>
<dbReference type="PRINTS" id="PR00040">
    <property type="entry name" value="HTHMERR"/>
</dbReference>
<sequence length="253" mass="29179">MTRAMRIQQFAKETGVTVRTLHHYDRLGLLKPERTESGYRVYGERDLIRLQRITVLKFIGCSLQEIKDLVDRNSDDLRTTLELQQEALERRRKTLDGALKAVEKARRLLDESGKADWQTLKSIVETIEMEQNTDWMNKYYSPEAQKDLEKRREELGPEGMQQGQKDWELLTADCQQAVKDGVDPKSERAQQLAKRWLGLINAFTGGKPQIAEGLTKLYADRKNWPKTAERPWSDELTAFILEAKKAANASNKS</sequence>
<dbReference type="InterPro" id="IPR036244">
    <property type="entry name" value="TipA-like_antibiotic-bd"/>
</dbReference>
<dbReference type="HOGENOM" id="CLU_060077_0_5_0"/>
<dbReference type="Pfam" id="PF07739">
    <property type="entry name" value="TipAS"/>
    <property type="match status" value="1"/>
</dbReference>
<dbReference type="SUPFAM" id="SSF89082">
    <property type="entry name" value="Antibiotic binding domain of TipA-like multidrug resistance regulators"/>
    <property type="match status" value="1"/>
</dbReference>
<evidence type="ECO:0000313" key="4">
    <source>
        <dbReference type="Proteomes" id="UP000002432"/>
    </source>
</evidence>
<dbReference type="PANTHER" id="PTHR30204:SF96">
    <property type="entry name" value="CHROMOSOME-ANCHORING PROTEIN RACA"/>
    <property type="match status" value="1"/>
</dbReference>
<accession>Q1IUV6</accession>
<dbReference type="OrthoDB" id="1894615at2"/>
<evidence type="ECO:0000259" key="2">
    <source>
        <dbReference type="PROSITE" id="PS50937"/>
    </source>
</evidence>
<reference evidence="3 4" key="1">
    <citation type="journal article" date="2009" name="Appl. Environ. Microbiol.">
        <title>Three genomes from the phylum Acidobacteria provide insight into the lifestyles of these microorganisms in soils.</title>
        <authorList>
            <person name="Ward N.L."/>
            <person name="Challacombe J.F."/>
            <person name="Janssen P.H."/>
            <person name="Henrissat B."/>
            <person name="Coutinho P.M."/>
            <person name="Wu M."/>
            <person name="Xie G."/>
            <person name="Haft D.H."/>
            <person name="Sait M."/>
            <person name="Badger J."/>
            <person name="Barabote R.D."/>
            <person name="Bradley B."/>
            <person name="Brettin T.S."/>
            <person name="Brinkac L.M."/>
            <person name="Bruce D."/>
            <person name="Creasy T."/>
            <person name="Daugherty S.C."/>
            <person name="Davidsen T.M."/>
            <person name="DeBoy R.T."/>
            <person name="Detter J.C."/>
            <person name="Dodson R.J."/>
            <person name="Durkin A.S."/>
            <person name="Ganapathy A."/>
            <person name="Gwinn-Giglio M."/>
            <person name="Han C.S."/>
            <person name="Khouri H."/>
            <person name="Kiss H."/>
            <person name="Kothari S.P."/>
            <person name="Madupu R."/>
            <person name="Nelson K.E."/>
            <person name="Nelson W.C."/>
            <person name="Paulsen I."/>
            <person name="Penn K."/>
            <person name="Ren Q."/>
            <person name="Rosovitz M.J."/>
            <person name="Selengut J.D."/>
            <person name="Shrivastava S."/>
            <person name="Sullivan S.A."/>
            <person name="Tapia R."/>
            <person name="Thompson L.S."/>
            <person name="Watkins K.L."/>
            <person name="Yang Q."/>
            <person name="Yu C."/>
            <person name="Zafar N."/>
            <person name="Zhou L."/>
            <person name="Kuske C.R."/>
        </authorList>
    </citation>
    <scope>NUCLEOTIDE SEQUENCE [LARGE SCALE GENOMIC DNA]</scope>
    <source>
        <strain evidence="3 4">Ellin345</strain>
    </source>
</reference>
<dbReference type="InterPro" id="IPR012925">
    <property type="entry name" value="TipAS_dom"/>
</dbReference>
<feature type="domain" description="HTH merR-type" evidence="2">
    <location>
        <begin position="4"/>
        <end position="72"/>
    </location>
</feature>
<organism evidence="3 4">
    <name type="scientific">Koribacter versatilis (strain Ellin345)</name>
    <dbReference type="NCBI Taxonomy" id="204669"/>
    <lineage>
        <taxon>Bacteria</taxon>
        <taxon>Pseudomonadati</taxon>
        <taxon>Acidobacteriota</taxon>
        <taxon>Terriglobia</taxon>
        <taxon>Terriglobales</taxon>
        <taxon>Candidatus Korobacteraceae</taxon>
        <taxon>Candidatus Korobacter</taxon>
    </lineage>
</organism>
<dbReference type="eggNOG" id="COG0789">
    <property type="taxonomic scope" value="Bacteria"/>
</dbReference>
<dbReference type="InterPro" id="IPR009061">
    <property type="entry name" value="DNA-bd_dom_put_sf"/>
</dbReference>
<dbReference type="InterPro" id="IPR047057">
    <property type="entry name" value="MerR_fam"/>
</dbReference>
<dbReference type="SMART" id="SM00422">
    <property type="entry name" value="HTH_MERR"/>
    <property type="match status" value="1"/>
</dbReference>
<dbReference type="Gene3D" id="1.10.1660.10">
    <property type="match status" value="1"/>
</dbReference>
<keyword evidence="1" id="KW-0238">DNA-binding</keyword>
<dbReference type="AlphaFoldDB" id="Q1IUV6"/>
<dbReference type="GO" id="GO:0003677">
    <property type="term" value="F:DNA binding"/>
    <property type="evidence" value="ECO:0007669"/>
    <property type="project" value="UniProtKB-KW"/>
</dbReference>
<dbReference type="EnsemblBacteria" id="ABF39344">
    <property type="protein sequence ID" value="ABF39344"/>
    <property type="gene ID" value="Acid345_0339"/>
</dbReference>
<name>Q1IUV6_KORVE</name>
<dbReference type="PROSITE" id="PS50937">
    <property type="entry name" value="HTH_MERR_2"/>
    <property type="match status" value="1"/>
</dbReference>
<dbReference type="CDD" id="cd01106">
    <property type="entry name" value="HTH_TipAL-Mta"/>
    <property type="match status" value="1"/>
</dbReference>
<dbReference type="RefSeq" id="WP_011521146.1">
    <property type="nucleotide sequence ID" value="NC_008009.1"/>
</dbReference>
<proteinExistence type="predicted"/>
<dbReference type="GO" id="GO:0003700">
    <property type="term" value="F:DNA-binding transcription factor activity"/>
    <property type="evidence" value="ECO:0007669"/>
    <property type="project" value="InterPro"/>
</dbReference>
<dbReference type="PANTHER" id="PTHR30204">
    <property type="entry name" value="REDOX-CYCLING DRUG-SENSING TRANSCRIPTIONAL ACTIVATOR SOXR"/>
    <property type="match status" value="1"/>
</dbReference>
<evidence type="ECO:0000256" key="1">
    <source>
        <dbReference type="ARBA" id="ARBA00023125"/>
    </source>
</evidence>
<dbReference type="STRING" id="204669.Acid345_0339"/>